<proteinExistence type="predicted"/>
<dbReference type="PANTHER" id="PTHR39452:SF1">
    <property type="entry name" value="CHEY-P PHOSPHATASE CHEX"/>
    <property type="match status" value="1"/>
</dbReference>
<dbReference type="EMBL" id="WMEZ01000001">
    <property type="protein sequence ID" value="MYL48513.1"/>
    <property type="molecule type" value="Genomic_DNA"/>
</dbReference>
<dbReference type="InterPro" id="IPR028976">
    <property type="entry name" value="CheC-like_sf"/>
</dbReference>
<name>A0A845E1D2_9BACI</name>
<feature type="domain" description="Chemotaxis phosphatase CheX-like" evidence="2">
    <location>
        <begin position="46"/>
        <end position="119"/>
    </location>
</feature>
<dbReference type="RefSeq" id="WP_160912103.1">
    <property type="nucleotide sequence ID" value="NZ_WMEZ01000001.1"/>
</dbReference>
<sequence>MSLYHSIPTVLNGGIHTVHRIMPFELTTEQPSLLNETHLNDELRSLIRITGDLTGKLLIERSEASFSIVGEKIYGLSLEGEMLSSFTGELGNMIAGNLATIVSEHDLTIEITTPSVIGGLRKMEGFNRGFIVPLSIE</sequence>
<dbReference type="Pfam" id="PF13690">
    <property type="entry name" value="CheX"/>
    <property type="match status" value="1"/>
</dbReference>
<dbReference type="OrthoDB" id="9788100at2"/>
<dbReference type="InterPro" id="IPR028051">
    <property type="entry name" value="CheX-like_dom"/>
</dbReference>
<dbReference type="CDD" id="cd17906">
    <property type="entry name" value="CheX"/>
    <property type="match status" value="1"/>
</dbReference>
<dbReference type="Proteomes" id="UP000447393">
    <property type="component" value="Unassembled WGS sequence"/>
</dbReference>
<evidence type="ECO:0000256" key="1">
    <source>
        <dbReference type="ARBA" id="ARBA00022500"/>
    </source>
</evidence>
<dbReference type="PANTHER" id="PTHR39452">
    <property type="entry name" value="CHEY-P PHOSPHATASE CHEX"/>
    <property type="match status" value="1"/>
</dbReference>
<reference evidence="3 4" key="1">
    <citation type="submission" date="2019-11" db="EMBL/GenBank/DDBJ databases">
        <title>Genome sequences of 17 halophilic strains isolated from different environments.</title>
        <authorList>
            <person name="Furrow R.E."/>
        </authorList>
    </citation>
    <scope>NUCLEOTIDE SEQUENCE [LARGE SCALE GENOMIC DNA]</scope>
    <source>
        <strain evidence="3 4">22505_10_Sand</strain>
    </source>
</reference>
<comment type="caution">
    <text evidence="3">The sequence shown here is derived from an EMBL/GenBank/DDBJ whole genome shotgun (WGS) entry which is preliminary data.</text>
</comment>
<organism evidence="3 4">
    <name type="scientific">Halobacillus litoralis</name>
    <dbReference type="NCBI Taxonomy" id="45668"/>
    <lineage>
        <taxon>Bacteria</taxon>
        <taxon>Bacillati</taxon>
        <taxon>Bacillota</taxon>
        <taxon>Bacilli</taxon>
        <taxon>Bacillales</taxon>
        <taxon>Bacillaceae</taxon>
        <taxon>Halobacillus</taxon>
    </lineage>
</organism>
<protein>
    <submittedName>
        <fullName evidence="3">Chemotaxis protein CheX</fullName>
    </submittedName>
</protein>
<dbReference type="InterPro" id="IPR038756">
    <property type="entry name" value="CheX-like"/>
</dbReference>
<evidence type="ECO:0000259" key="2">
    <source>
        <dbReference type="Pfam" id="PF13690"/>
    </source>
</evidence>
<dbReference type="AlphaFoldDB" id="A0A845E1D2"/>
<gene>
    <name evidence="3" type="ORF">GLV98_03425</name>
</gene>
<dbReference type="Gene3D" id="3.40.1550.10">
    <property type="entry name" value="CheC-like"/>
    <property type="match status" value="1"/>
</dbReference>
<dbReference type="GO" id="GO:0006935">
    <property type="term" value="P:chemotaxis"/>
    <property type="evidence" value="ECO:0007669"/>
    <property type="project" value="UniProtKB-KW"/>
</dbReference>
<evidence type="ECO:0000313" key="3">
    <source>
        <dbReference type="EMBL" id="MYL48513.1"/>
    </source>
</evidence>
<accession>A0A845E1D2</accession>
<evidence type="ECO:0000313" key="4">
    <source>
        <dbReference type="Proteomes" id="UP000447393"/>
    </source>
</evidence>
<keyword evidence="1" id="KW-0145">Chemotaxis</keyword>
<dbReference type="SUPFAM" id="SSF103039">
    <property type="entry name" value="CheC-like"/>
    <property type="match status" value="1"/>
</dbReference>